<dbReference type="AlphaFoldDB" id="A0A7R9BIJ0"/>
<evidence type="ECO:0000256" key="14">
    <source>
        <dbReference type="SAM" id="SignalP"/>
    </source>
</evidence>
<dbReference type="EC" id="3.1.3.80" evidence="3"/>
<feature type="signal peptide" evidence="14">
    <location>
        <begin position="1"/>
        <end position="23"/>
    </location>
</feature>
<keyword evidence="6 14" id="KW-0732">Signal</keyword>
<dbReference type="Gene3D" id="3.40.50.1240">
    <property type="entry name" value="Phosphoglycerate mutase-like"/>
    <property type="match status" value="1"/>
</dbReference>
<name>A0A7R9BIJ0_9CRUS</name>
<evidence type="ECO:0000256" key="7">
    <source>
        <dbReference type="ARBA" id="ARBA00022801"/>
    </source>
</evidence>
<dbReference type="GO" id="GO:0052745">
    <property type="term" value="F:inositol phosphate phosphatase activity"/>
    <property type="evidence" value="ECO:0007669"/>
    <property type="project" value="TreeGrafter"/>
</dbReference>
<evidence type="ECO:0000256" key="10">
    <source>
        <dbReference type="ARBA" id="ARBA00043668"/>
    </source>
</evidence>
<comment type="catalytic activity">
    <reaction evidence="13">
        <text>(2R)-2,3-bisphosphoglycerate + H2O = (2R)-2-phosphoglycerate + phosphate</text>
        <dbReference type="Rhea" id="RHEA:27381"/>
        <dbReference type="ChEBI" id="CHEBI:15377"/>
        <dbReference type="ChEBI" id="CHEBI:43474"/>
        <dbReference type="ChEBI" id="CHEBI:58248"/>
        <dbReference type="ChEBI" id="CHEBI:58289"/>
        <dbReference type="EC" id="3.1.3.80"/>
    </reaction>
    <physiologicalReaction direction="left-to-right" evidence="13">
        <dbReference type="Rhea" id="RHEA:27382"/>
    </physiologicalReaction>
</comment>
<evidence type="ECO:0000313" key="16">
    <source>
        <dbReference type="Proteomes" id="UP000678499"/>
    </source>
</evidence>
<dbReference type="GO" id="GO:0034417">
    <property type="term" value="F:bisphosphoglycerate 3-phosphatase activity"/>
    <property type="evidence" value="ECO:0007669"/>
    <property type="project" value="UniProtKB-EC"/>
</dbReference>
<keyword evidence="8" id="KW-0472">Membrane</keyword>
<evidence type="ECO:0000256" key="13">
    <source>
        <dbReference type="ARBA" id="ARBA00043832"/>
    </source>
</evidence>
<evidence type="ECO:0000256" key="4">
    <source>
        <dbReference type="ARBA" id="ARBA00013040"/>
    </source>
</evidence>
<evidence type="ECO:0000256" key="11">
    <source>
        <dbReference type="ARBA" id="ARBA00043671"/>
    </source>
</evidence>
<dbReference type="InterPro" id="IPR029033">
    <property type="entry name" value="His_PPase_superfam"/>
</dbReference>
<organism evidence="15">
    <name type="scientific">Notodromas monacha</name>
    <dbReference type="NCBI Taxonomy" id="399045"/>
    <lineage>
        <taxon>Eukaryota</taxon>
        <taxon>Metazoa</taxon>
        <taxon>Ecdysozoa</taxon>
        <taxon>Arthropoda</taxon>
        <taxon>Crustacea</taxon>
        <taxon>Oligostraca</taxon>
        <taxon>Ostracoda</taxon>
        <taxon>Podocopa</taxon>
        <taxon>Podocopida</taxon>
        <taxon>Cypridocopina</taxon>
        <taxon>Cypridoidea</taxon>
        <taxon>Cyprididae</taxon>
        <taxon>Notodromas</taxon>
    </lineage>
</organism>
<evidence type="ECO:0000256" key="2">
    <source>
        <dbReference type="ARBA" id="ARBA00008422"/>
    </source>
</evidence>
<proteinExistence type="inferred from homology"/>
<dbReference type="PANTHER" id="PTHR20963:SF8">
    <property type="entry name" value="MULTIPLE INOSITOL POLYPHOSPHATE PHOSPHATASE 1"/>
    <property type="match status" value="1"/>
</dbReference>
<comment type="subcellular location">
    <subcellularLocation>
        <location evidence="1">Membrane</location>
    </subcellularLocation>
</comment>
<dbReference type="GO" id="GO:0003993">
    <property type="term" value="F:acid phosphatase activity"/>
    <property type="evidence" value="ECO:0007669"/>
    <property type="project" value="TreeGrafter"/>
</dbReference>
<keyword evidence="7" id="KW-0378">Hydrolase</keyword>
<comment type="similarity">
    <text evidence="2">Belongs to the histidine acid phosphatase family. MINPP1 subfamily.</text>
</comment>
<dbReference type="OrthoDB" id="6509975at2759"/>
<evidence type="ECO:0000313" key="15">
    <source>
        <dbReference type="EMBL" id="CAD7274597.1"/>
    </source>
</evidence>
<evidence type="ECO:0000256" key="3">
    <source>
        <dbReference type="ARBA" id="ARBA00012976"/>
    </source>
</evidence>
<keyword evidence="16" id="KW-1185">Reference proteome</keyword>
<dbReference type="SUPFAM" id="SSF53254">
    <property type="entry name" value="Phosphoglycerate mutase-like"/>
    <property type="match status" value="1"/>
</dbReference>
<dbReference type="Proteomes" id="UP000678499">
    <property type="component" value="Unassembled WGS sequence"/>
</dbReference>
<dbReference type="EC" id="3.1.3.62" evidence="4"/>
<protein>
    <recommendedName>
        <fullName evidence="5">Multiple inositol polyphosphate phosphatase 1</fullName>
        <ecNumber evidence="4">3.1.3.62</ecNumber>
        <ecNumber evidence="3">3.1.3.80</ecNumber>
    </recommendedName>
    <alternativeName>
        <fullName evidence="9">2,3-bisphosphoglycerate 3-phosphatase</fullName>
    </alternativeName>
</protein>
<dbReference type="EMBL" id="OA882310">
    <property type="protein sequence ID" value="CAD7274597.1"/>
    <property type="molecule type" value="Genomic_DNA"/>
</dbReference>
<evidence type="ECO:0000256" key="5">
    <source>
        <dbReference type="ARBA" id="ARBA00018097"/>
    </source>
</evidence>
<dbReference type="PANTHER" id="PTHR20963">
    <property type="entry name" value="MULTIPLE INOSITOL POLYPHOSPHATE PHOSPHATASE-RELATED"/>
    <property type="match status" value="1"/>
</dbReference>
<comment type="catalytic activity">
    <reaction evidence="12">
        <text>1D-myo-inositol hexakisphosphate + H2O = 1D-myo-inositol 1,2,4,5,6-pentakisphosphate + phosphate</text>
        <dbReference type="Rhea" id="RHEA:16989"/>
        <dbReference type="ChEBI" id="CHEBI:15377"/>
        <dbReference type="ChEBI" id="CHEBI:43474"/>
        <dbReference type="ChEBI" id="CHEBI:57798"/>
        <dbReference type="ChEBI" id="CHEBI:58130"/>
        <dbReference type="EC" id="3.1.3.62"/>
    </reaction>
    <physiologicalReaction direction="left-to-right" evidence="12">
        <dbReference type="Rhea" id="RHEA:16990"/>
    </physiologicalReaction>
</comment>
<dbReference type="InterPro" id="IPR000560">
    <property type="entry name" value="His_Pase_clade-2"/>
</dbReference>
<comment type="catalytic activity">
    <reaction evidence="11">
        <text>1D-myo-inositol 1,2,4,5,6-pentakisphosphate + H2O = 1D-myo-inositol 1,2,5,6-tetrakisphosphate + phosphate</text>
        <dbReference type="Rhea" id="RHEA:77115"/>
        <dbReference type="ChEBI" id="CHEBI:15377"/>
        <dbReference type="ChEBI" id="CHEBI:43474"/>
        <dbReference type="ChEBI" id="CHEBI:57798"/>
        <dbReference type="ChEBI" id="CHEBI:195535"/>
        <dbReference type="EC" id="3.1.3.62"/>
    </reaction>
    <physiologicalReaction direction="left-to-right" evidence="11">
        <dbReference type="Rhea" id="RHEA:77116"/>
    </physiologicalReaction>
</comment>
<sequence>MGGEKLPAVILAVVYLMVLGVDAKKCFGLRNGGILDYTGMSTKTPYAFLMTTDQNKVKADPPGCTPLTFMMLGRHGTRYPSNEDVLVATKLLPVLINATLTAHEKSNRGTLTPDVLRDFRQWRLPFPMGADDQIHPIGIEEWHILAETYRTRFSSFLNKNLENTDIKFISSYKNRTIASAEAFADGLFGDNGHVISIEDKTKILRFYKYCQRWKEEIDENPETSLFEARNFEKSCPFQDMLDRVTAKLGLDRRLSPLDIEIIYGECQMETAHCPCCKSFYPSTASEQIMLDEMNGFHHLDSETCRTCAMPSPWCKIFSEDDLKVLEFWDDLKKYWQDGYGHSLNYEQSCLLIKELVDQFT</sequence>
<dbReference type="EMBL" id="CAJPEX010000273">
    <property type="protein sequence ID" value="CAG0914749.1"/>
    <property type="molecule type" value="Genomic_DNA"/>
</dbReference>
<dbReference type="Pfam" id="PF00328">
    <property type="entry name" value="His_Phos_2"/>
    <property type="match status" value="1"/>
</dbReference>
<evidence type="ECO:0000256" key="1">
    <source>
        <dbReference type="ARBA" id="ARBA00004370"/>
    </source>
</evidence>
<evidence type="ECO:0000256" key="8">
    <source>
        <dbReference type="ARBA" id="ARBA00023136"/>
    </source>
</evidence>
<dbReference type="CDD" id="cd07061">
    <property type="entry name" value="HP_HAP_like"/>
    <property type="match status" value="1"/>
</dbReference>
<evidence type="ECO:0000256" key="9">
    <source>
        <dbReference type="ARBA" id="ARBA00031642"/>
    </source>
</evidence>
<gene>
    <name evidence="15" type="ORF">NMOB1V02_LOCUS2425</name>
</gene>
<evidence type="ECO:0000256" key="12">
    <source>
        <dbReference type="ARBA" id="ARBA00043691"/>
    </source>
</evidence>
<accession>A0A7R9BIJ0</accession>
<comment type="catalytic activity">
    <reaction evidence="10">
        <text>1D-myo-inositol 1,2,5,6-tetrakisphosphate + H2O = 1D-myo-inositol 1,2,6-trisphosphate + phosphate</text>
        <dbReference type="Rhea" id="RHEA:77119"/>
        <dbReference type="ChEBI" id="CHEBI:15377"/>
        <dbReference type="ChEBI" id="CHEBI:43474"/>
        <dbReference type="ChEBI" id="CHEBI:195535"/>
        <dbReference type="ChEBI" id="CHEBI:195537"/>
        <dbReference type="EC" id="3.1.3.62"/>
    </reaction>
    <physiologicalReaction direction="left-to-right" evidence="10">
        <dbReference type="Rhea" id="RHEA:77120"/>
    </physiologicalReaction>
</comment>
<reference evidence="15" key="1">
    <citation type="submission" date="2020-11" db="EMBL/GenBank/DDBJ databases">
        <authorList>
            <person name="Tran Van P."/>
        </authorList>
    </citation>
    <scope>NUCLEOTIDE SEQUENCE</scope>
</reference>
<feature type="chain" id="PRO_5036210058" description="Multiple inositol polyphosphate phosphatase 1" evidence="14">
    <location>
        <begin position="24"/>
        <end position="360"/>
    </location>
</feature>
<dbReference type="GO" id="GO:0016020">
    <property type="term" value="C:membrane"/>
    <property type="evidence" value="ECO:0007669"/>
    <property type="project" value="UniProtKB-SubCell"/>
</dbReference>
<evidence type="ECO:0000256" key="6">
    <source>
        <dbReference type="ARBA" id="ARBA00022729"/>
    </source>
</evidence>